<sequence length="32" mass="3739">MMPFSIQVHHSFVDGFHVGKLVEKLQSHLNEF</sequence>
<evidence type="ECO:0000313" key="9">
    <source>
        <dbReference type="EMBL" id="SDE98506.1"/>
    </source>
</evidence>
<dbReference type="EC" id="2.3.1.28" evidence="4 7"/>
<organism evidence="9 10">
    <name type="scientific">Fontibacillus panacisegetis</name>
    <dbReference type="NCBI Taxonomy" id="670482"/>
    <lineage>
        <taxon>Bacteria</taxon>
        <taxon>Bacillati</taxon>
        <taxon>Bacillota</taxon>
        <taxon>Bacilli</taxon>
        <taxon>Bacillales</taxon>
        <taxon>Paenibacillaceae</taxon>
        <taxon>Fontibacillus</taxon>
    </lineage>
</organism>
<comment type="subunit">
    <text evidence="3">Homotrimer.</text>
</comment>
<name>A0A1G7HDT1_9BACL</name>
<evidence type="ECO:0000256" key="8">
    <source>
        <dbReference type="RuleBase" id="RU004156"/>
    </source>
</evidence>
<reference evidence="9 10" key="1">
    <citation type="submission" date="2016-10" db="EMBL/GenBank/DDBJ databases">
        <authorList>
            <person name="de Groot N.N."/>
        </authorList>
    </citation>
    <scope>NUCLEOTIDE SEQUENCE [LARGE SCALE GENOMIC DNA]</scope>
    <source>
        <strain evidence="9 10">DSM 28129</strain>
    </source>
</reference>
<dbReference type="InterPro" id="IPR023213">
    <property type="entry name" value="CAT-like_dom_sf"/>
</dbReference>
<keyword evidence="10" id="KW-1185">Reference proteome</keyword>
<dbReference type="InterPro" id="IPR001707">
    <property type="entry name" value="Cmp_AcTrfase"/>
</dbReference>
<dbReference type="AlphaFoldDB" id="A0A1G7HDT1"/>
<evidence type="ECO:0000256" key="1">
    <source>
        <dbReference type="ARBA" id="ARBA00002150"/>
    </source>
</evidence>
<dbReference type="Pfam" id="PF00302">
    <property type="entry name" value="CAT"/>
    <property type="match status" value="1"/>
</dbReference>
<comment type="similarity">
    <text evidence="2 8">Belongs to the chloramphenicol acetyltransferase family.</text>
</comment>
<dbReference type="SUPFAM" id="SSF52777">
    <property type="entry name" value="CoA-dependent acyltransferases"/>
    <property type="match status" value="1"/>
</dbReference>
<proteinExistence type="inferred from homology"/>
<dbReference type="GO" id="GO:0008811">
    <property type="term" value="F:chloramphenicol O-acetyltransferase activity"/>
    <property type="evidence" value="ECO:0007669"/>
    <property type="project" value="UniProtKB-EC"/>
</dbReference>
<evidence type="ECO:0000256" key="4">
    <source>
        <dbReference type="ARBA" id="ARBA00013235"/>
    </source>
</evidence>
<dbReference type="OrthoDB" id="9801766at2"/>
<dbReference type="Proteomes" id="UP000198972">
    <property type="component" value="Unassembled WGS sequence"/>
</dbReference>
<comment type="catalytic activity">
    <reaction evidence="7">
        <text>chloramphenicol + acetyl-CoA = chloramphenicol 3-acetate + CoA</text>
        <dbReference type="Rhea" id="RHEA:18421"/>
        <dbReference type="ChEBI" id="CHEBI:16730"/>
        <dbReference type="ChEBI" id="CHEBI:17698"/>
        <dbReference type="ChEBI" id="CHEBI:57287"/>
        <dbReference type="ChEBI" id="CHEBI:57288"/>
        <dbReference type="EC" id="2.3.1.28"/>
    </reaction>
</comment>
<protein>
    <recommendedName>
        <fullName evidence="5 7">Chloramphenicol acetyltransferase</fullName>
        <ecNumber evidence="4 7">2.3.1.28</ecNumber>
    </recommendedName>
</protein>
<evidence type="ECO:0000256" key="3">
    <source>
        <dbReference type="ARBA" id="ARBA00011233"/>
    </source>
</evidence>
<dbReference type="GO" id="GO:0046677">
    <property type="term" value="P:response to antibiotic"/>
    <property type="evidence" value="ECO:0007669"/>
    <property type="project" value="UniProtKB-KW"/>
</dbReference>
<evidence type="ECO:0000256" key="5">
    <source>
        <dbReference type="ARBA" id="ARBA00020291"/>
    </source>
</evidence>
<evidence type="ECO:0000313" key="10">
    <source>
        <dbReference type="Proteomes" id="UP000198972"/>
    </source>
</evidence>
<dbReference type="EMBL" id="FNBG01000004">
    <property type="protein sequence ID" value="SDE98506.1"/>
    <property type="molecule type" value="Genomic_DNA"/>
</dbReference>
<gene>
    <name evidence="9" type="ORF">SAMN04488542_104119</name>
</gene>
<evidence type="ECO:0000256" key="2">
    <source>
        <dbReference type="ARBA" id="ARBA00010571"/>
    </source>
</evidence>
<accession>A0A1G7HDT1</accession>
<evidence type="ECO:0000256" key="6">
    <source>
        <dbReference type="ARBA" id="ARBA00023251"/>
    </source>
</evidence>
<evidence type="ECO:0000256" key="7">
    <source>
        <dbReference type="RuleBase" id="RU000503"/>
    </source>
</evidence>
<comment type="function">
    <text evidence="1 7">This enzyme is an effector of chloramphenicol resistance in bacteria.</text>
</comment>
<dbReference type="PROSITE" id="PS00100">
    <property type="entry name" value="CAT"/>
    <property type="match status" value="1"/>
</dbReference>
<keyword evidence="6 7" id="KW-0046">Antibiotic resistance</keyword>
<dbReference type="RefSeq" id="WP_091227513.1">
    <property type="nucleotide sequence ID" value="NZ_FNBG01000004.1"/>
</dbReference>
<keyword evidence="7" id="KW-0012">Acyltransferase</keyword>
<dbReference type="InterPro" id="IPR018372">
    <property type="entry name" value="Chloramphenicol_AcTrfase_AS"/>
</dbReference>
<keyword evidence="7 9" id="KW-0808">Transferase</keyword>
<dbReference type="Gene3D" id="3.30.559.10">
    <property type="entry name" value="Chloramphenicol acetyltransferase-like domain"/>
    <property type="match status" value="1"/>
</dbReference>